<evidence type="ECO:0000256" key="7">
    <source>
        <dbReference type="ARBA" id="ARBA00023237"/>
    </source>
</evidence>
<dbReference type="eggNOG" id="COG4771">
    <property type="taxonomic scope" value="Bacteria"/>
</dbReference>
<dbReference type="AlphaFoldDB" id="A0A095XXK0"/>
<keyword evidence="6 8" id="KW-0472">Membrane</keyword>
<dbReference type="GO" id="GO:0009279">
    <property type="term" value="C:cell outer membrane"/>
    <property type="evidence" value="ECO:0007669"/>
    <property type="project" value="UniProtKB-SubCell"/>
</dbReference>
<dbReference type="SUPFAM" id="SSF56935">
    <property type="entry name" value="Porins"/>
    <property type="match status" value="1"/>
</dbReference>
<dbReference type="STRING" id="1265313.HRUBRA_00981"/>
<dbReference type="CDD" id="cd01347">
    <property type="entry name" value="ligand_gated_channel"/>
    <property type="match status" value="1"/>
</dbReference>
<comment type="similarity">
    <text evidence="8 9">Belongs to the TonB-dependent receptor family.</text>
</comment>
<dbReference type="InterPro" id="IPR012910">
    <property type="entry name" value="Plug_dom"/>
</dbReference>
<dbReference type="NCBIfam" id="TIGR01778">
    <property type="entry name" value="TonB-copper"/>
    <property type="match status" value="1"/>
</dbReference>
<keyword evidence="5 9" id="KW-0798">TonB box</keyword>
<dbReference type="PATRIC" id="fig|1265313.6.peg.967"/>
<proteinExistence type="inferred from homology"/>
<keyword evidence="2 8" id="KW-0813">Transport</keyword>
<evidence type="ECO:0000256" key="5">
    <source>
        <dbReference type="ARBA" id="ARBA00023077"/>
    </source>
</evidence>
<dbReference type="GO" id="GO:0044718">
    <property type="term" value="P:siderophore transmembrane transport"/>
    <property type="evidence" value="ECO:0007669"/>
    <property type="project" value="TreeGrafter"/>
</dbReference>
<evidence type="ECO:0000256" key="8">
    <source>
        <dbReference type="PROSITE-ProRule" id="PRU01360"/>
    </source>
</evidence>
<evidence type="ECO:0000256" key="3">
    <source>
        <dbReference type="ARBA" id="ARBA00022452"/>
    </source>
</evidence>
<dbReference type="InterPro" id="IPR010100">
    <property type="entry name" value="TonB-dep_Cu_rcpt"/>
</dbReference>
<feature type="domain" description="TonB-dependent receptor plug" evidence="11">
    <location>
        <begin position="101"/>
        <end position="189"/>
    </location>
</feature>
<evidence type="ECO:0000256" key="9">
    <source>
        <dbReference type="RuleBase" id="RU003357"/>
    </source>
</evidence>
<evidence type="ECO:0000259" key="10">
    <source>
        <dbReference type="Pfam" id="PF00593"/>
    </source>
</evidence>
<dbReference type="InterPro" id="IPR037066">
    <property type="entry name" value="Plug_dom_sf"/>
</dbReference>
<gene>
    <name evidence="12" type="ORF">HRUBRA_00981</name>
</gene>
<dbReference type="Gene3D" id="2.40.170.20">
    <property type="entry name" value="TonB-dependent receptor, beta-barrel domain"/>
    <property type="match status" value="1"/>
</dbReference>
<accession>A0A095XXK0</accession>
<evidence type="ECO:0000313" key="13">
    <source>
        <dbReference type="Proteomes" id="UP000029640"/>
    </source>
</evidence>
<sequence length="739" mass="80631">MTEPDGSSRRAAATLCHTAGKADGYILTAFIHADRNLPAMRPPPPFSRSILVSCLAAVLSTPLALAAEKTPGDELPNIIVIGVRESSLGEDVLNLDRENGAPAADGAELLRSVNGLSLGRFGGRGLEPTLRGQSQGRINVLLDGAYLHGGCPNRMDPPTSFASVNTFERITVLKGVQTLRYGGGGSGGTLLFERENEPDRDGFSGGLRAGTTSNGLERDIAAELAWAGKPGYLRLNIEDRSADNYRDGGGDAVRSAYAEDSVYLAGGLRLRDRDRLELAVERTETTDALFPGAGMDAPEDTSDQYRLRYRGYNLAGLDELSVELYRTEVGHLMDNYSNRPLTAPMALRVPSRSDTTGARIIGEFTTGEAFAWTLGLDYQRNERSATRYLGPTTDNVQMIQSFLWPDASLEQAGAFAELRWSVAADRSLKAGLRYDRVSAEADATGAKPASPMLPGPDALYEQYYGVTHADQINEDNWGGLLRYEQQLGNRWTAFAGISRTVRTADASERFLAAANTAPMMRWIGNPGLNPETHRQADAGLVLLAGKHRIDGVAFYDSVSDYILRDRAHGQGDVLPDDNATVYRNVDARLHGVEGSWTWRVGGGWEASASLAWVRAENTSENRDIAQTPPLNGSLNLDYDTSRWRAGASLRWAAEQDRVEANPMVNSGLDAGETPDWAVLDLYASMSLGSFGDLRAGVDNLFDRRYAEHLNRSNLDPFNPVAIRVNEPGRVLWARYEYRF</sequence>
<evidence type="ECO:0000256" key="1">
    <source>
        <dbReference type="ARBA" id="ARBA00004571"/>
    </source>
</evidence>
<comment type="subcellular location">
    <subcellularLocation>
        <location evidence="1 8">Cell outer membrane</location>
        <topology evidence="1 8">Multi-pass membrane protein</topology>
    </subcellularLocation>
</comment>
<dbReference type="Pfam" id="PF00593">
    <property type="entry name" value="TonB_dep_Rec_b-barrel"/>
    <property type="match status" value="1"/>
</dbReference>
<feature type="domain" description="TonB-dependent receptor-like beta-barrel" evidence="10">
    <location>
        <begin position="243"/>
        <end position="700"/>
    </location>
</feature>
<evidence type="ECO:0000256" key="2">
    <source>
        <dbReference type="ARBA" id="ARBA00022448"/>
    </source>
</evidence>
<protein>
    <recommendedName>
        <fullName evidence="14">Outer membrane receptor protein, mostly Fe transport</fullName>
    </recommendedName>
</protein>
<evidence type="ECO:0000259" key="11">
    <source>
        <dbReference type="Pfam" id="PF07715"/>
    </source>
</evidence>
<keyword evidence="7 8" id="KW-0998">Cell outer membrane</keyword>
<dbReference type="InterPro" id="IPR039426">
    <property type="entry name" value="TonB-dep_rcpt-like"/>
</dbReference>
<evidence type="ECO:0000256" key="6">
    <source>
        <dbReference type="ARBA" id="ARBA00023136"/>
    </source>
</evidence>
<dbReference type="Gene3D" id="2.170.130.10">
    <property type="entry name" value="TonB-dependent receptor, plug domain"/>
    <property type="match status" value="1"/>
</dbReference>
<organism evidence="12 13">
    <name type="scientific">Pseudohaliea rubra DSM 19751</name>
    <dbReference type="NCBI Taxonomy" id="1265313"/>
    <lineage>
        <taxon>Bacteria</taxon>
        <taxon>Pseudomonadati</taxon>
        <taxon>Pseudomonadota</taxon>
        <taxon>Gammaproteobacteria</taxon>
        <taxon>Cellvibrionales</taxon>
        <taxon>Halieaceae</taxon>
        <taxon>Pseudohaliea</taxon>
    </lineage>
</organism>
<evidence type="ECO:0000313" key="12">
    <source>
        <dbReference type="EMBL" id="KGE04456.1"/>
    </source>
</evidence>
<dbReference type="EMBL" id="AUVB01000026">
    <property type="protein sequence ID" value="KGE04456.1"/>
    <property type="molecule type" value="Genomic_DNA"/>
</dbReference>
<dbReference type="Proteomes" id="UP000029640">
    <property type="component" value="Unassembled WGS sequence"/>
</dbReference>
<dbReference type="InterPro" id="IPR000531">
    <property type="entry name" value="Beta-barrel_TonB"/>
</dbReference>
<evidence type="ECO:0000256" key="4">
    <source>
        <dbReference type="ARBA" id="ARBA00022692"/>
    </source>
</evidence>
<keyword evidence="13" id="KW-1185">Reference proteome</keyword>
<dbReference type="HOGENOM" id="CLU_014873_2_1_6"/>
<dbReference type="PANTHER" id="PTHR30069:SF49">
    <property type="entry name" value="OUTER MEMBRANE PROTEIN C"/>
    <property type="match status" value="1"/>
</dbReference>
<dbReference type="InterPro" id="IPR036942">
    <property type="entry name" value="Beta-barrel_TonB_sf"/>
</dbReference>
<evidence type="ECO:0008006" key="14">
    <source>
        <dbReference type="Google" id="ProtNLM"/>
    </source>
</evidence>
<dbReference type="PROSITE" id="PS52016">
    <property type="entry name" value="TONB_DEPENDENT_REC_3"/>
    <property type="match status" value="1"/>
</dbReference>
<reference evidence="12 13" key="1">
    <citation type="journal article" date="2014" name="Genome Announc.">
        <title>Genome Sequence of Gammaproteobacterial Pseudohaliea rubra Type Strain DSM 19751, Isolated from Coastal Seawater of the Mediterranean Sea.</title>
        <authorList>
            <person name="Spring S."/>
            <person name="Fiebig A."/>
            <person name="Riedel T."/>
            <person name="Goker M."/>
            <person name="Klenk H.P."/>
        </authorList>
    </citation>
    <scope>NUCLEOTIDE SEQUENCE [LARGE SCALE GENOMIC DNA]</scope>
    <source>
        <strain evidence="12 13">DSM 19751</strain>
    </source>
</reference>
<keyword evidence="4 8" id="KW-0812">Transmembrane</keyword>
<dbReference type="GO" id="GO:0015344">
    <property type="term" value="F:siderophore uptake transmembrane transporter activity"/>
    <property type="evidence" value="ECO:0007669"/>
    <property type="project" value="TreeGrafter"/>
</dbReference>
<dbReference type="Pfam" id="PF07715">
    <property type="entry name" value="Plug"/>
    <property type="match status" value="1"/>
</dbReference>
<dbReference type="PANTHER" id="PTHR30069">
    <property type="entry name" value="TONB-DEPENDENT OUTER MEMBRANE RECEPTOR"/>
    <property type="match status" value="1"/>
</dbReference>
<name>A0A095XXK0_9GAMM</name>
<comment type="caution">
    <text evidence="12">The sequence shown here is derived from an EMBL/GenBank/DDBJ whole genome shotgun (WGS) entry which is preliminary data.</text>
</comment>
<keyword evidence="3 8" id="KW-1134">Transmembrane beta strand</keyword>